<keyword evidence="3" id="KW-1185">Reference proteome</keyword>
<gene>
    <name evidence="2" type="ORF">GCM10008906_01390</name>
</gene>
<comment type="caution">
    <text evidence="2">The sequence shown here is derived from an EMBL/GenBank/DDBJ whole genome shotgun (WGS) entry which is preliminary data.</text>
</comment>
<organism evidence="2 3">
    <name type="scientific">Clostridium oceanicum</name>
    <dbReference type="NCBI Taxonomy" id="1543"/>
    <lineage>
        <taxon>Bacteria</taxon>
        <taxon>Bacillati</taxon>
        <taxon>Bacillota</taxon>
        <taxon>Clostridia</taxon>
        <taxon>Eubacteriales</taxon>
        <taxon>Clostridiaceae</taxon>
        <taxon>Clostridium</taxon>
    </lineage>
</organism>
<evidence type="ECO:0000313" key="2">
    <source>
        <dbReference type="EMBL" id="GAA0732128.1"/>
    </source>
</evidence>
<keyword evidence="1" id="KW-0812">Transmembrane</keyword>
<accession>A0ABP3UEP1</accession>
<keyword evidence="1" id="KW-0472">Membrane</keyword>
<keyword evidence="1" id="KW-1133">Transmembrane helix</keyword>
<evidence type="ECO:0000313" key="3">
    <source>
        <dbReference type="Proteomes" id="UP001501510"/>
    </source>
</evidence>
<dbReference type="Proteomes" id="UP001501510">
    <property type="component" value="Unassembled WGS sequence"/>
</dbReference>
<proteinExistence type="predicted"/>
<reference evidence="3" key="1">
    <citation type="journal article" date="2019" name="Int. J. Syst. Evol. Microbiol.">
        <title>The Global Catalogue of Microorganisms (GCM) 10K type strain sequencing project: providing services to taxonomists for standard genome sequencing and annotation.</title>
        <authorList>
            <consortium name="The Broad Institute Genomics Platform"/>
            <consortium name="The Broad Institute Genome Sequencing Center for Infectious Disease"/>
            <person name="Wu L."/>
            <person name="Ma J."/>
        </authorList>
    </citation>
    <scope>NUCLEOTIDE SEQUENCE [LARGE SCALE GENOMIC DNA]</scope>
    <source>
        <strain evidence="3">JCM 1407</strain>
    </source>
</reference>
<dbReference type="EMBL" id="BAAACG010000001">
    <property type="protein sequence ID" value="GAA0732128.1"/>
    <property type="molecule type" value="Genomic_DNA"/>
</dbReference>
<dbReference type="RefSeq" id="WP_343757807.1">
    <property type="nucleotide sequence ID" value="NZ_BAAACG010000001.1"/>
</dbReference>
<protein>
    <submittedName>
        <fullName evidence="2">Uncharacterized protein</fullName>
    </submittedName>
</protein>
<evidence type="ECO:0000256" key="1">
    <source>
        <dbReference type="SAM" id="Phobius"/>
    </source>
</evidence>
<feature type="transmembrane region" description="Helical" evidence="1">
    <location>
        <begin position="7"/>
        <end position="24"/>
    </location>
</feature>
<sequence>MKEITTIIYSLIFTLGGTILTSMYSVSCYDSPSNVFFFTSGLLLIISGVLTGFTSIKICNK</sequence>
<name>A0ABP3UEP1_9CLOT</name>
<feature type="transmembrane region" description="Helical" evidence="1">
    <location>
        <begin position="36"/>
        <end position="56"/>
    </location>
</feature>